<gene>
    <name evidence="5" type="ORF">EB796_023567</name>
</gene>
<comment type="subcellular location">
    <subcellularLocation>
        <location evidence="1">Nucleus</location>
    </subcellularLocation>
</comment>
<dbReference type="EMBL" id="VXIV02003335">
    <property type="protein sequence ID" value="KAF6018126.1"/>
    <property type="molecule type" value="Genomic_DNA"/>
</dbReference>
<proteinExistence type="predicted"/>
<dbReference type="PANTHER" id="PTHR13532:SF3">
    <property type="entry name" value="INTEGRATOR COMPLEX SUBUNIT 14"/>
    <property type="match status" value="1"/>
</dbReference>
<keyword evidence="6" id="KW-1185">Reference proteome</keyword>
<comment type="caution">
    <text evidence="5">The sequence shown here is derived from an EMBL/GenBank/DDBJ whole genome shotgun (WGS) entry which is preliminary data.</text>
</comment>
<evidence type="ECO:0000256" key="2">
    <source>
        <dbReference type="ARBA" id="ARBA00023242"/>
    </source>
</evidence>
<keyword evidence="2" id="KW-0539">Nucleus</keyword>
<sequence>MSPGCISRHMVLALKETSEMVEEDKPEEGRIASMTVLLHGALKVESYVAIVKIRAEWFGMLHSWADSKKKSNLVLSVFKPGVDSVPWLGSFKMLNCLPTHTEPIPGHVVQQLPGLPVPVSDKKSYSSTSSSWLRQATLQADVQKLLRYGRKLPEKLNVFYKELNRIHKAAVSIGFYQLLAGISKILERECTLLPPNAHPDASMQLQHAASLLSKKEIQSNINIIIRPLDTNFQNK</sequence>
<evidence type="ECO:0000259" key="4">
    <source>
        <dbReference type="Pfam" id="PF20504"/>
    </source>
</evidence>
<evidence type="ECO:0000259" key="3">
    <source>
        <dbReference type="Pfam" id="PF19435"/>
    </source>
</evidence>
<feature type="domain" description="Integrator complex subunit 14 beta-barrel" evidence="3">
    <location>
        <begin position="2"/>
        <end position="81"/>
    </location>
</feature>
<dbReference type="OrthoDB" id="2374335at2759"/>
<dbReference type="GO" id="GO:0032039">
    <property type="term" value="C:integrator complex"/>
    <property type="evidence" value="ECO:0007669"/>
    <property type="project" value="InterPro"/>
</dbReference>
<reference evidence="5" key="1">
    <citation type="submission" date="2020-06" db="EMBL/GenBank/DDBJ databases">
        <title>Draft genome of Bugula neritina, a colonial animal packing powerful symbionts and potential medicines.</title>
        <authorList>
            <person name="Rayko M."/>
        </authorList>
    </citation>
    <scope>NUCLEOTIDE SEQUENCE [LARGE SCALE GENOMIC DNA]</scope>
    <source>
        <strain evidence="5">Kwan_BN1</strain>
    </source>
</reference>
<evidence type="ECO:0000256" key="1">
    <source>
        <dbReference type="ARBA" id="ARBA00004123"/>
    </source>
</evidence>
<dbReference type="InterPro" id="IPR046471">
    <property type="entry name" value="IntS14_C"/>
</dbReference>
<feature type="domain" description="Integrator complex subunit 14 C-terminal" evidence="4">
    <location>
        <begin position="131"/>
        <end position="233"/>
    </location>
</feature>
<dbReference type="InterPro" id="IPR039841">
    <property type="entry name" value="INTS14"/>
</dbReference>
<accession>A0A7J7IX70</accession>
<organism evidence="5 6">
    <name type="scientific">Bugula neritina</name>
    <name type="common">Brown bryozoan</name>
    <name type="synonym">Sertularia neritina</name>
    <dbReference type="NCBI Taxonomy" id="10212"/>
    <lineage>
        <taxon>Eukaryota</taxon>
        <taxon>Metazoa</taxon>
        <taxon>Spiralia</taxon>
        <taxon>Lophotrochozoa</taxon>
        <taxon>Bryozoa</taxon>
        <taxon>Gymnolaemata</taxon>
        <taxon>Cheilostomatida</taxon>
        <taxon>Flustrina</taxon>
        <taxon>Buguloidea</taxon>
        <taxon>Bugulidae</taxon>
        <taxon>Bugula</taxon>
    </lineage>
</organism>
<protein>
    <submittedName>
        <fullName evidence="5">Uncharacterized protein</fullName>
    </submittedName>
</protein>
<dbReference type="AlphaFoldDB" id="A0A7J7IX70"/>
<evidence type="ECO:0000313" key="6">
    <source>
        <dbReference type="Proteomes" id="UP000593567"/>
    </source>
</evidence>
<dbReference type="GO" id="GO:0034472">
    <property type="term" value="P:snRNA 3'-end processing"/>
    <property type="evidence" value="ECO:0007669"/>
    <property type="project" value="TreeGrafter"/>
</dbReference>
<dbReference type="Pfam" id="PF19435">
    <property type="entry name" value="IntS14_b-barrel"/>
    <property type="match status" value="1"/>
</dbReference>
<name>A0A7J7IX70_BUGNE</name>
<dbReference type="Proteomes" id="UP000593567">
    <property type="component" value="Unassembled WGS sequence"/>
</dbReference>
<dbReference type="InterPro" id="IPR045814">
    <property type="entry name" value="IntS14_b-barrel"/>
</dbReference>
<dbReference type="PANTHER" id="PTHR13532">
    <property type="match status" value="1"/>
</dbReference>
<evidence type="ECO:0000313" key="5">
    <source>
        <dbReference type="EMBL" id="KAF6018126.1"/>
    </source>
</evidence>
<dbReference type="Pfam" id="PF20504">
    <property type="entry name" value="IntS14_C"/>
    <property type="match status" value="1"/>
</dbReference>